<keyword evidence="2" id="KW-1185">Reference proteome</keyword>
<name>A0A1I0DYG8_9FIRM</name>
<dbReference type="AlphaFoldDB" id="A0A1I0DYG8"/>
<dbReference type="OrthoDB" id="9982934at2"/>
<accession>A0A1I0DYG8</accession>
<dbReference type="STRING" id="29364.SAMN04487772_11759"/>
<organism evidence="1 2">
    <name type="scientific">[Clostridium] polysaccharolyticum</name>
    <dbReference type="NCBI Taxonomy" id="29364"/>
    <lineage>
        <taxon>Bacteria</taxon>
        <taxon>Bacillati</taxon>
        <taxon>Bacillota</taxon>
        <taxon>Clostridia</taxon>
        <taxon>Lachnospirales</taxon>
        <taxon>Lachnospiraceae</taxon>
    </lineage>
</organism>
<protein>
    <submittedName>
        <fullName evidence="1">Uncharacterized protein</fullName>
    </submittedName>
</protein>
<evidence type="ECO:0000313" key="2">
    <source>
        <dbReference type="Proteomes" id="UP000199800"/>
    </source>
</evidence>
<reference evidence="1 2" key="1">
    <citation type="submission" date="2016-10" db="EMBL/GenBank/DDBJ databases">
        <authorList>
            <person name="de Groot N.N."/>
        </authorList>
    </citation>
    <scope>NUCLEOTIDE SEQUENCE [LARGE SCALE GENOMIC DNA]</scope>
    <source>
        <strain evidence="1 2">DSM 1801</strain>
    </source>
</reference>
<sequence>MESVLIVCLSGVMYAGQLLEELDWEKQWIGIKPSNSSDVLMYFKKDRIKKVYLLNGEKKVLIESDLTEKNTQDLSFPQENIRLIRVKGGVSFRGESILSLEGLAQLENAISLEDGTLISPSLERETLIYIPDKEVEEVFCE</sequence>
<dbReference type="EMBL" id="FOHN01000017">
    <property type="protein sequence ID" value="SET37721.1"/>
    <property type="molecule type" value="Genomic_DNA"/>
</dbReference>
<dbReference type="RefSeq" id="WP_092478322.1">
    <property type="nucleotide sequence ID" value="NZ_FOHN01000017.1"/>
</dbReference>
<proteinExistence type="predicted"/>
<dbReference type="Proteomes" id="UP000199800">
    <property type="component" value="Unassembled WGS sequence"/>
</dbReference>
<gene>
    <name evidence="1" type="ORF">SAMN04487772_11759</name>
</gene>
<evidence type="ECO:0000313" key="1">
    <source>
        <dbReference type="EMBL" id="SET37721.1"/>
    </source>
</evidence>